<sequence>MIEELADRLRQCGEDTGHPEFAARMAHALEAVVADLQALPRDDAPTVLDLYRYVKERLARNPEDSAARWGLVALSLVHGANDGGLSLLGPEIAADPAIVADAVTIADWVFQEIGFDLTRELREACSYADRRALEAPARTNDRLID</sequence>
<dbReference type="OrthoDB" id="4334374at2"/>
<dbReference type="KEGG" id="snq:CP978_26160"/>
<gene>
    <name evidence="1" type="ORF">CP978_26160</name>
</gene>
<evidence type="ECO:0000313" key="2">
    <source>
        <dbReference type="Proteomes" id="UP000325763"/>
    </source>
</evidence>
<reference evidence="1 2" key="1">
    <citation type="submission" date="2017-09" db="EMBL/GenBank/DDBJ databases">
        <title>Streptomyces genome completion.</title>
        <authorList>
            <person name="Lee N."/>
            <person name="Cho B.-K."/>
        </authorList>
    </citation>
    <scope>NUCLEOTIDE SEQUENCE [LARGE SCALE GENOMIC DNA]</scope>
    <source>
        <strain evidence="1 2">ATCC 14899</strain>
    </source>
</reference>
<dbReference type="RefSeq" id="WP_052454290.1">
    <property type="nucleotide sequence ID" value="NZ_CP009313.1"/>
</dbReference>
<evidence type="ECO:0000313" key="1">
    <source>
        <dbReference type="EMBL" id="QEV41578.1"/>
    </source>
</evidence>
<accession>A0A5P2W7G9</accession>
<organism evidence="1 2">
    <name type="scientific">Streptomyces nodosus</name>
    <dbReference type="NCBI Taxonomy" id="40318"/>
    <lineage>
        <taxon>Bacteria</taxon>
        <taxon>Bacillati</taxon>
        <taxon>Actinomycetota</taxon>
        <taxon>Actinomycetes</taxon>
        <taxon>Kitasatosporales</taxon>
        <taxon>Streptomycetaceae</taxon>
        <taxon>Streptomyces</taxon>
    </lineage>
</organism>
<dbReference type="EMBL" id="CP023747">
    <property type="protein sequence ID" value="QEV41578.1"/>
    <property type="molecule type" value="Genomic_DNA"/>
</dbReference>
<proteinExistence type="predicted"/>
<dbReference type="AlphaFoldDB" id="A0A5P2W7G9"/>
<protein>
    <submittedName>
        <fullName evidence="1">Uncharacterized protein</fullName>
    </submittedName>
</protein>
<dbReference type="Proteomes" id="UP000325763">
    <property type="component" value="Chromosome"/>
</dbReference>
<name>A0A5P2W7G9_9ACTN</name>